<sequence>MKKNILIVVTSANQINSEKTTGLWLSEFAEAYIEFSKQGFDISVASPLGGKTPIDKNSLSADLDQEILDSEKYLANTIKLDEVKAADYDAIFLPGGHGTMFDLPDNEKLQSLLREFYEAEKIVAAVCHGPAGLVNAKLSNGKYLVEGKRITAFTDTEEKAAGLDQYMPFLLESKLRQAGPTFVSAPDWNDHYEVDGNLITGQNPQSTISVTREMISKLK</sequence>
<name>A0A4Y8LUT4_9BACL</name>
<accession>A0A4Y8LUT4</accession>
<keyword evidence="5" id="KW-0808">Transferase</keyword>
<dbReference type="InterPro" id="IPR002818">
    <property type="entry name" value="DJ-1/PfpI"/>
</dbReference>
<dbReference type="PANTHER" id="PTHR48094:SF11">
    <property type="entry name" value="GLUTATHIONE-INDEPENDENT GLYOXALASE HSP31-RELATED"/>
    <property type="match status" value="1"/>
</dbReference>
<keyword evidence="5" id="KW-0315">Glutamine amidotransferase</keyword>
<dbReference type="Pfam" id="PF01965">
    <property type="entry name" value="DJ-1_PfpI"/>
    <property type="match status" value="1"/>
</dbReference>
<dbReference type="GO" id="GO:0005737">
    <property type="term" value="C:cytoplasm"/>
    <property type="evidence" value="ECO:0007669"/>
    <property type="project" value="TreeGrafter"/>
</dbReference>
<keyword evidence="1" id="KW-0346">Stress response</keyword>
<protein>
    <submittedName>
        <fullName evidence="5">Type 1 glutamine amidotransferase domain-containing protein</fullName>
    </submittedName>
</protein>
<comment type="caution">
    <text evidence="5">The sequence shown here is derived from an EMBL/GenBank/DDBJ whole genome shotgun (WGS) entry which is preliminary data.</text>
</comment>
<dbReference type="Gene3D" id="3.40.50.880">
    <property type="match status" value="1"/>
</dbReference>
<keyword evidence="2" id="KW-0456">Lyase</keyword>
<evidence type="ECO:0000256" key="3">
    <source>
        <dbReference type="ARBA" id="ARBA00038493"/>
    </source>
</evidence>
<gene>
    <name evidence="5" type="ORF">E2980_13690</name>
</gene>
<dbReference type="InterPro" id="IPR050325">
    <property type="entry name" value="Prot/Nucl_acid_deglycase"/>
</dbReference>
<dbReference type="Proteomes" id="UP000297900">
    <property type="component" value="Unassembled WGS sequence"/>
</dbReference>
<dbReference type="GO" id="GO:0019243">
    <property type="term" value="P:methylglyoxal catabolic process to D-lactate via S-lactoyl-glutathione"/>
    <property type="evidence" value="ECO:0007669"/>
    <property type="project" value="TreeGrafter"/>
</dbReference>
<dbReference type="CDD" id="cd03141">
    <property type="entry name" value="GATase1_Hsp31_like"/>
    <property type="match status" value="1"/>
</dbReference>
<feature type="domain" description="DJ-1/PfpI" evidence="4">
    <location>
        <begin position="27"/>
        <end position="216"/>
    </location>
</feature>
<reference evidence="5 6" key="1">
    <citation type="submission" date="2019-03" db="EMBL/GenBank/DDBJ databases">
        <title>Cohnella endophytica sp. nov., a novel endophytic bacterium isolated from bark of Sonneratia apetala.</title>
        <authorList>
            <person name="Tuo L."/>
        </authorList>
    </citation>
    <scope>NUCLEOTIDE SEQUENCE [LARGE SCALE GENOMIC DNA]</scope>
    <source>
        <strain evidence="5 6">CCTCC AB 208254</strain>
    </source>
</reference>
<dbReference type="RefSeq" id="WP_135152757.1">
    <property type="nucleotide sequence ID" value="NZ_SOMN01000019.1"/>
</dbReference>
<comment type="similarity">
    <text evidence="3">Belongs to the peptidase C56 family. HSP31-like subfamily.</text>
</comment>
<evidence type="ECO:0000256" key="1">
    <source>
        <dbReference type="ARBA" id="ARBA00023016"/>
    </source>
</evidence>
<dbReference type="InterPro" id="IPR029062">
    <property type="entry name" value="Class_I_gatase-like"/>
</dbReference>
<dbReference type="OrthoDB" id="9792284at2"/>
<organism evidence="5 6">
    <name type="scientific">Cohnella luojiensis</name>
    <dbReference type="NCBI Taxonomy" id="652876"/>
    <lineage>
        <taxon>Bacteria</taxon>
        <taxon>Bacillati</taxon>
        <taxon>Bacillota</taxon>
        <taxon>Bacilli</taxon>
        <taxon>Bacillales</taxon>
        <taxon>Paenibacillaceae</taxon>
        <taxon>Cohnella</taxon>
    </lineage>
</organism>
<keyword evidence="6" id="KW-1185">Reference proteome</keyword>
<dbReference type="GO" id="GO:0019172">
    <property type="term" value="F:glyoxalase III activity"/>
    <property type="evidence" value="ECO:0007669"/>
    <property type="project" value="TreeGrafter"/>
</dbReference>
<evidence type="ECO:0000259" key="4">
    <source>
        <dbReference type="Pfam" id="PF01965"/>
    </source>
</evidence>
<dbReference type="GO" id="GO:0016740">
    <property type="term" value="F:transferase activity"/>
    <property type="evidence" value="ECO:0007669"/>
    <property type="project" value="UniProtKB-KW"/>
</dbReference>
<dbReference type="PANTHER" id="PTHR48094">
    <property type="entry name" value="PROTEIN/NUCLEIC ACID DEGLYCASE DJ-1-RELATED"/>
    <property type="match status" value="1"/>
</dbReference>
<dbReference type="SUPFAM" id="SSF52317">
    <property type="entry name" value="Class I glutamine amidotransferase-like"/>
    <property type="match status" value="1"/>
</dbReference>
<evidence type="ECO:0000313" key="6">
    <source>
        <dbReference type="Proteomes" id="UP000297900"/>
    </source>
</evidence>
<proteinExistence type="inferred from homology"/>
<dbReference type="AlphaFoldDB" id="A0A4Y8LUT4"/>
<evidence type="ECO:0000256" key="2">
    <source>
        <dbReference type="ARBA" id="ARBA00023239"/>
    </source>
</evidence>
<dbReference type="EMBL" id="SOMN01000019">
    <property type="protein sequence ID" value="TFE25366.1"/>
    <property type="molecule type" value="Genomic_DNA"/>
</dbReference>
<evidence type="ECO:0000313" key="5">
    <source>
        <dbReference type="EMBL" id="TFE25366.1"/>
    </source>
</evidence>